<evidence type="ECO:0000256" key="11">
    <source>
        <dbReference type="ARBA" id="ARBA00047906"/>
    </source>
</evidence>
<evidence type="ECO:0000256" key="1">
    <source>
        <dbReference type="ARBA" id="ARBA00004137"/>
    </source>
</evidence>
<protein>
    <recommendedName>
        <fullName evidence="12">Tafazzin family protein</fullName>
    </recommendedName>
</protein>
<dbReference type="Proteomes" id="UP000654918">
    <property type="component" value="Unassembled WGS sequence"/>
</dbReference>
<keyword evidence="3 14" id="KW-0808">Transferase</keyword>
<comment type="catalytic activity">
    <reaction evidence="11">
        <text>1'-[1,2-diacyl-sn-glycero-3-phospho],3'-[1-acyl-sn-glycero-3-phospho]-glycerol + a 1,2-diacyl-sn-glycero-3-phosphocholine = a cardiolipin + a 1-acyl-sn-glycero-3-phosphocholine</text>
        <dbReference type="Rhea" id="RHEA:33731"/>
        <dbReference type="ChEBI" id="CHEBI:57643"/>
        <dbReference type="ChEBI" id="CHEBI:58168"/>
        <dbReference type="ChEBI" id="CHEBI:62237"/>
        <dbReference type="ChEBI" id="CHEBI:64743"/>
    </reaction>
    <physiologicalReaction direction="left-to-right" evidence="11">
        <dbReference type="Rhea" id="RHEA:33732"/>
    </physiologicalReaction>
    <physiologicalReaction direction="right-to-left" evidence="11">
        <dbReference type="Rhea" id="RHEA:33733"/>
    </physiologicalReaction>
</comment>
<dbReference type="CDD" id="cd07989">
    <property type="entry name" value="LPLAT_AGPAT-like"/>
    <property type="match status" value="1"/>
</dbReference>
<evidence type="ECO:0000256" key="6">
    <source>
        <dbReference type="ARBA" id="ARBA00023098"/>
    </source>
</evidence>
<dbReference type="SUPFAM" id="SSF69593">
    <property type="entry name" value="Glycerol-3-phosphate (1)-acyltransferase"/>
    <property type="match status" value="1"/>
</dbReference>
<evidence type="ECO:0000256" key="9">
    <source>
        <dbReference type="ARBA" id="ARBA00023315"/>
    </source>
</evidence>
<dbReference type="Pfam" id="PF01553">
    <property type="entry name" value="Acyltransferase"/>
    <property type="match status" value="1"/>
</dbReference>
<evidence type="ECO:0000256" key="5">
    <source>
        <dbReference type="ARBA" id="ARBA00022792"/>
    </source>
</evidence>
<evidence type="ECO:0000313" key="15">
    <source>
        <dbReference type="Proteomes" id="UP000654918"/>
    </source>
</evidence>
<evidence type="ECO:0000256" key="12">
    <source>
        <dbReference type="RuleBase" id="RU365062"/>
    </source>
</evidence>
<dbReference type="GO" id="GO:0005743">
    <property type="term" value="C:mitochondrial inner membrane"/>
    <property type="evidence" value="ECO:0007669"/>
    <property type="project" value="UniProtKB-SubCell"/>
</dbReference>
<reference evidence="14" key="1">
    <citation type="journal article" date="2020" name="Phytopathology">
        <title>Genome Sequence Resources of Colletotrichum truncatum, C. plurivorum, C. musicola, and C. sojae: Four Species Pathogenic to Soybean (Glycine max).</title>
        <authorList>
            <person name="Rogerio F."/>
            <person name="Boufleur T.R."/>
            <person name="Ciampi-Guillardi M."/>
            <person name="Sukno S.A."/>
            <person name="Thon M.R."/>
            <person name="Massola Junior N.S."/>
            <person name="Baroncelli R."/>
        </authorList>
    </citation>
    <scope>NUCLEOTIDE SEQUENCE</scope>
    <source>
        <strain evidence="14">LFN00145</strain>
    </source>
</reference>
<evidence type="ECO:0000256" key="4">
    <source>
        <dbReference type="ARBA" id="ARBA00022787"/>
    </source>
</evidence>
<evidence type="ECO:0000259" key="13">
    <source>
        <dbReference type="SMART" id="SM00563"/>
    </source>
</evidence>
<comment type="subcellular location">
    <subcellularLocation>
        <location evidence="1">Mitochondrion inner membrane</location>
        <topology evidence="1">Peripheral membrane protein</topology>
        <orientation evidence="1">Intermembrane side</orientation>
    </subcellularLocation>
    <subcellularLocation>
        <location evidence="10">Mitochondrion outer membrane</location>
        <topology evidence="10">Peripheral membrane protein</topology>
        <orientation evidence="10">Intermembrane side</orientation>
    </subcellularLocation>
</comment>
<sequence length="354" mass="40180">MLDNEERPDQPSLPWRIASTTVMTLTGALSRAFLFGLNDVKTEGLDRFLEVLDKRRAGPPERGLITVSNHISVLDDPLMWGVLPLKYNSSPANSRWGLGAHDICFKNSFFTSFFSLGQVLPTYRMLHSAYGGLFQPTMSQAIRILSDSGAVYPPKSNFRAGANEIFSSPAYYASNRNAWIHVFPEGCVHQHPHRTLRYFKWGVARLILESDPAPQLVPIFIDGFQNIMPEDRPWPRFLPRVGTNVRVIYGDAVDVDETFAEQRSRWRQMVKKQEEAAGRPVAMGDIPEALKRHPEAMQLRIEVAKTVRDMVQKLRLKAGYPEDDPSYALAGTWEREPNMKKFTSPVDNSFVNEK</sequence>
<dbReference type="GO" id="GO:0007007">
    <property type="term" value="P:inner mitochondrial membrane organization"/>
    <property type="evidence" value="ECO:0007669"/>
    <property type="project" value="TreeGrafter"/>
</dbReference>
<dbReference type="GO" id="GO:0047184">
    <property type="term" value="F:1-acylglycerophosphocholine O-acyltransferase activity"/>
    <property type="evidence" value="ECO:0007669"/>
    <property type="project" value="TreeGrafter"/>
</dbReference>
<dbReference type="PANTHER" id="PTHR12497">
    <property type="entry name" value="TAZ PROTEIN TAFAZZIN"/>
    <property type="match status" value="1"/>
</dbReference>
<evidence type="ECO:0000256" key="7">
    <source>
        <dbReference type="ARBA" id="ARBA00023128"/>
    </source>
</evidence>
<organism evidence="14 15">
    <name type="scientific">Colletotrichum plurivorum</name>
    <dbReference type="NCBI Taxonomy" id="2175906"/>
    <lineage>
        <taxon>Eukaryota</taxon>
        <taxon>Fungi</taxon>
        <taxon>Dikarya</taxon>
        <taxon>Ascomycota</taxon>
        <taxon>Pezizomycotina</taxon>
        <taxon>Sordariomycetes</taxon>
        <taxon>Hypocreomycetidae</taxon>
        <taxon>Glomerellales</taxon>
        <taxon>Glomerellaceae</taxon>
        <taxon>Colletotrichum</taxon>
        <taxon>Colletotrichum orchidearum species complex</taxon>
    </lineage>
</organism>
<proteinExistence type="inferred from homology"/>
<name>A0A8H6KQY4_9PEZI</name>
<evidence type="ECO:0000256" key="3">
    <source>
        <dbReference type="ARBA" id="ARBA00022679"/>
    </source>
</evidence>
<evidence type="ECO:0000256" key="8">
    <source>
        <dbReference type="ARBA" id="ARBA00023136"/>
    </source>
</evidence>
<gene>
    <name evidence="14" type="ORF">CPLU01_03957</name>
</gene>
<evidence type="ECO:0000256" key="2">
    <source>
        <dbReference type="ARBA" id="ARBA00010524"/>
    </source>
</evidence>
<dbReference type="AlphaFoldDB" id="A0A8H6KQY4"/>
<dbReference type="PRINTS" id="PR00979">
    <property type="entry name" value="TAFAZZIN"/>
</dbReference>
<feature type="domain" description="Phospholipid/glycerol acyltransferase" evidence="13">
    <location>
        <begin position="64"/>
        <end position="224"/>
    </location>
</feature>
<dbReference type="GO" id="GO:0005741">
    <property type="term" value="C:mitochondrial outer membrane"/>
    <property type="evidence" value="ECO:0007669"/>
    <property type="project" value="UniProtKB-SubCell"/>
</dbReference>
<keyword evidence="15" id="KW-1185">Reference proteome</keyword>
<dbReference type="GO" id="GO:0035965">
    <property type="term" value="P:cardiolipin acyl-chain remodeling"/>
    <property type="evidence" value="ECO:0007669"/>
    <property type="project" value="TreeGrafter"/>
</dbReference>
<dbReference type="InterPro" id="IPR000872">
    <property type="entry name" value="Tafazzin"/>
</dbReference>
<keyword evidence="6" id="KW-0443">Lipid metabolism</keyword>
<dbReference type="EMBL" id="WIGO01000035">
    <property type="protein sequence ID" value="KAF6836052.1"/>
    <property type="molecule type" value="Genomic_DNA"/>
</dbReference>
<evidence type="ECO:0000313" key="14">
    <source>
        <dbReference type="EMBL" id="KAF6836052.1"/>
    </source>
</evidence>
<comment type="similarity">
    <text evidence="2 12">Belongs to the taffazin family.</text>
</comment>
<dbReference type="SMART" id="SM00563">
    <property type="entry name" value="PlsC"/>
    <property type="match status" value="1"/>
</dbReference>
<accession>A0A8H6KQY4</accession>
<comment type="caution">
    <text evidence="14">The sequence shown here is derived from an EMBL/GenBank/DDBJ whole genome shotgun (WGS) entry which is preliminary data.</text>
</comment>
<keyword evidence="8" id="KW-0472">Membrane</keyword>
<keyword evidence="7" id="KW-0496">Mitochondrion</keyword>
<evidence type="ECO:0000256" key="10">
    <source>
        <dbReference type="ARBA" id="ARBA00024323"/>
    </source>
</evidence>
<dbReference type="InterPro" id="IPR002123">
    <property type="entry name" value="Plipid/glycerol_acylTrfase"/>
</dbReference>
<keyword evidence="9 14" id="KW-0012">Acyltransferase</keyword>
<keyword evidence="4" id="KW-1000">Mitochondrion outer membrane</keyword>
<keyword evidence="5" id="KW-0999">Mitochondrion inner membrane</keyword>
<dbReference type="PANTHER" id="PTHR12497:SF0">
    <property type="entry name" value="TAFAZZIN"/>
    <property type="match status" value="1"/>
</dbReference>